<reference evidence="11" key="2">
    <citation type="journal article" date="2023" name="Microbiol Resour">
        <title>Decontamination and Annotation of the Draft Genome Sequence of the Oomycete Lagenidium giganteum ARSEF 373.</title>
        <authorList>
            <person name="Morgan W.R."/>
            <person name="Tartar A."/>
        </authorList>
    </citation>
    <scope>NUCLEOTIDE SEQUENCE</scope>
    <source>
        <strain evidence="11">ARSEF 373</strain>
    </source>
</reference>
<gene>
    <name evidence="11" type="ORF">N0F65_011173</name>
</gene>
<dbReference type="GO" id="GO:0046872">
    <property type="term" value="F:metal ion binding"/>
    <property type="evidence" value="ECO:0007669"/>
    <property type="project" value="UniProtKB-KW"/>
</dbReference>
<comment type="similarity">
    <text evidence="2">Belongs to the TsaE family.</text>
</comment>
<keyword evidence="9" id="KW-0460">Magnesium</keyword>
<evidence type="ECO:0000256" key="10">
    <source>
        <dbReference type="ARBA" id="ARBA00032441"/>
    </source>
</evidence>
<sequence length="208" mass="23510">MFPITNRKHIRLVDMRSTWMHRVVRARCRSLATTTPSVRHHAQSQPLMELLGNVHTTCSQEEMERMGARLAAGRRPGDIIFLKGDLGVGKTCFARGFVRALVEDDALQVTSPTYLLLNTYDASPRHGSSLIYHVDLYRLEKVEEKDKVALGLADAFTHGISLVEWPCRFDDASVPADRLDVHIRYGADDPSTRRIEFTAHGPRWNESA</sequence>
<proteinExistence type="inferred from homology"/>
<protein>
    <recommendedName>
        <fullName evidence="3">tRNA threonylcarbamoyladenosine biosynthesis protein TsaE</fullName>
    </recommendedName>
    <alternativeName>
        <fullName evidence="10">t(6)A37 threonylcarbamoyladenosine biosynthesis protein TsaE</fullName>
    </alternativeName>
</protein>
<dbReference type="GO" id="GO:0005524">
    <property type="term" value="F:ATP binding"/>
    <property type="evidence" value="ECO:0007669"/>
    <property type="project" value="UniProtKB-KW"/>
</dbReference>
<dbReference type="Gene3D" id="3.40.50.300">
    <property type="entry name" value="P-loop containing nucleotide triphosphate hydrolases"/>
    <property type="match status" value="1"/>
</dbReference>
<dbReference type="EMBL" id="DAKRPA010000036">
    <property type="protein sequence ID" value="DBA02106.1"/>
    <property type="molecule type" value="Genomic_DNA"/>
</dbReference>
<evidence type="ECO:0000256" key="9">
    <source>
        <dbReference type="ARBA" id="ARBA00022842"/>
    </source>
</evidence>
<dbReference type="Pfam" id="PF02367">
    <property type="entry name" value="TsaE"/>
    <property type="match status" value="1"/>
</dbReference>
<evidence type="ECO:0000313" key="11">
    <source>
        <dbReference type="EMBL" id="DBA02106.1"/>
    </source>
</evidence>
<dbReference type="SUPFAM" id="SSF52540">
    <property type="entry name" value="P-loop containing nucleoside triphosphate hydrolases"/>
    <property type="match status" value="1"/>
</dbReference>
<keyword evidence="7" id="KW-0547">Nucleotide-binding</keyword>
<evidence type="ECO:0000256" key="2">
    <source>
        <dbReference type="ARBA" id="ARBA00007599"/>
    </source>
</evidence>
<dbReference type="GO" id="GO:0005737">
    <property type="term" value="C:cytoplasm"/>
    <property type="evidence" value="ECO:0007669"/>
    <property type="project" value="UniProtKB-SubCell"/>
</dbReference>
<dbReference type="PANTHER" id="PTHR33540:SF2">
    <property type="entry name" value="TRNA THREONYLCARBAMOYLADENOSINE BIOSYNTHESIS PROTEIN TSAE"/>
    <property type="match status" value="1"/>
</dbReference>
<dbReference type="NCBIfam" id="TIGR00150">
    <property type="entry name" value="T6A_YjeE"/>
    <property type="match status" value="1"/>
</dbReference>
<evidence type="ECO:0000313" key="12">
    <source>
        <dbReference type="Proteomes" id="UP001146120"/>
    </source>
</evidence>
<comment type="subcellular location">
    <subcellularLocation>
        <location evidence="1">Cytoplasm</location>
    </subcellularLocation>
</comment>
<dbReference type="InterPro" id="IPR027417">
    <property type="entry name" value="P-loop_NTPase"/>
</dbReference>
<keyword evidence="4" id="KW-0963">Cytoplasm</keyword>
<keyword evidence="12" id="KW-1185">Reference proteome</keyword>
<keyword evidence="5" id="KW-0819">tRNA processing</keyword>
<name>A0AAV2Z6Z6_9STRA</name>
<evidence type="ECO:0000256" key="8">
    <source>
        <dbReference type="ARBA" id="ARBA00022840"/>
    </source>
</evidence>
<keyword evidence="6" id="KW-0479">Metal-binding</keyword>
<keyword evidence="8" id="KW-0067">ATP-binding</keyword>
<dbReference type="Proteomes" id="UP001146120">
    <property type="component" value="Unassembled WGS sequence"/>
</dbReference>
<dbReference type="PANTHER" id="PTHR33540">
    <property type="entry name" value="TRNA THREONYLCARBAMOYLADENOSINE BIOSYNTHESIS PROTEIN TSAE"/>
    <property type="match status" value="1"/>
</dbReference>
<evidence type="ECO:0000256" key="3">
    <source>
        <dbReference type="ARBA" id="ARBA00019010"/>
    </source>
</evidence>
<dbReference type="AlphaFoldDB" id="A0AAV2Z6Z6"/>
<organism evidence="11 12">
    <name type="scientific">Lagenidium giganteum</name>
    <dbReference type="NCBI Taxonomy" id="4803"/>
    <lineage>
        <taxon>Eukaryota</taxon>
        <taxon>Sar</taxon>
        <taxon>Stramenopiles</taxon>
        <taxon>Oomycota</taxon>
        <taxon>Peronosporomycetes</taxon>
        <taxon>Pythiales</taxon>
        <taxon>Pythiaceae</taxon>
    </lineage>
</organism>
<dbReference type="InterPro" id="IPR003442">
    <property type="entry name" value="T6A_TsaE"/>
</dbReference>
<dbReference type="GO" id="GO:0002949">
    <property type="term" value="P:tRNA threonylcarbamoyladenosine modification"/>
    <property type="evidence" value="ECO:0007669"/>
    <property type="project" value="InterPro"/>
</dbReference>
<reference evidence="11" key="1">
    <citation type="submission" date="2022-11" db="EMBL/GenBank/DDBJ databases">
        <authorList>
            <person name="Morgan W.R."/>
            <person name="Tartar A."/>
        </authorList>
    </citation>
    <scope>NUCLEOTIDE SEQUENCE</scope>
    <source>
        <strain evidence="11">ARSEF 373</strain>
    </source>
</reference>
<accession>A0AAV2Z6Z6</accession>
<evidence type="ECO:0000256" key="5">
    <source>
        <dbReference type="ARBA" id="ARBA00022694"/>
    </source>
</evidence>
<evidence type="ECO:0000256" key="6">
    <source>
        <dbReference type="ARBA" id="ARBA00022723"/>
    </source>
</evidence>
<evidence type="ECO:0000256" key="7">
    <source>
        <dbReference type="ARBA" id="ARBA00022741"/>
    </source>
</evidence>
<evidence type="ECO:0000256" key="4">
    <source>
        <dbReference type="ARBA" id="ARBA00022490"/>
    </source>
</evidence>
<comment type="caution">
    <text evidence="11">The sequence shown here is derived from an EMBL/GenBank/DDBJ whole genome shotgun (WGS) entry which is preliminary data.</text>
</comment>
<evidence type="ECO:0000256" key="1">
    <source>
        <dbReference type="ARBA" id="ARBA00004496"/>
    </source>
</evidence>